<dbReference type="EC" id="1.8.3.2" evidence="7"/>
<evidence type="ECO:0000256" key="1">
    <source>
        <dbReference type="ARBA" id="ARBA00001974"/>
    </source>
</evidence>
<dbReference type="PROSITE" id="PS51324">
    <property type="entry name" value="ERV_ALR"/>
    <property type="match status" value="1"/>
</dbReference>
<keyword evidence="5 7" id="KW-0560">Oxidoreductase</keyword>
<evidence type="ECO:0000256" key="7">
    <source>
        <dbReference type="RuleBase" id="RU371123"/>
    </source>
</evidence>
<reference evidence="10" key="1">
    <citation type="submission" date="2023-05" db="EMBL/GenBank/DDBJ databases">
        <authorList>
            <person name="Stuckert A."/>
        </authorList>
    </citation>
    <scope>NUCLEOTIDE SEQUENCE</scope>
</reference>
<dbReference type="Pfam" id="PF04777">
    <property type="entry name" value="Evr1_Alr"/>
    <property type="match status" value="1"/>
</dbReference>
<dbReference type="Gene3D" id="1.20.120.310">
    <property type="entry name" value="ERV/ALR sulfhydryl oxidase domain"/>
    <property type="match status" value="1"/>
</dbReference>
<evidence type="ECO:0000259" key="9">
    <source>
        <dbReference type="PROSITE" id="PS51324"/>
    </source>
</evidence>
<evidence type="ECO:0000256" key="6">
    <source>
        <dbReference type="ARBA" id="ARBA00023157"/>
    </source>
</evidence>
<evidence type="ECO:0000256" key="5">
    <source>
        <dbReference type="ARBA" id="ARBA00023002"/>
    </source>
</evidence>
<keyword evidence="7" id="KW-1133">Transmembrane helix</keyword>
<feature type="domain" description="ERV/ALR sulfhydryl oxidase" evidence="9">
    <location>
        <begin position="1"/>
        <end position="65"/>
    </location>
</feature>
<evidence type="ECO:0000256" key="4">
    <source>
        <dbReference type="ARBA" id="ARBA00022827"/>
    </source>
</evidence>
<feature type="transmembrane region" description="Helical" evidence="7">
    <location>
        <begin position="285"/>
        <end position="302"/>
    </location>
</feature>
<keyword evidence="4 7" id="KW-0274">FAD</keyword>
<comment type="cofactor">
    <cofactor evidence="1 7">
        <name>FAD</name>
        <dbReference type="ChEBI" id="CHEBI:57692"/>
    </cofactor>
</comment>
<dbReference type="InterPro" id="IPR036774">
    <property type="entry name" value="ERV/ALR_sulphydryl_oxid_sf"/>
</dbReference>
<keyword evidence="7" id="KW-0472">Membrane</keyword>
<dbReference type="PANTHER" id="PTHR22897:SF6">
    <property type="entry name" value="SULFHYDRYL OXIDASE 1"/>
    <property type="match status" value="1"/>
</dbReference>
<feature type="compositionally biased region" description="Basic and acidic residues" evidence="8">
    <location>
        <begin position="118"/>
        <end position="140"/>
    </location>
</feature>
<keyword evidence="7" id="KW-0812">Transmembrane</keyword>
<organism evidence="10 11">
    <name type="scientific">Staurois parvus</name>
    <dbReference type="NCBI Taxonomy" id="386267"/>
    <lineage>
        <taxon>Eukaryota</taxon>
        <taxon>Metazoa</taxon>
        <taxon>Chordata</taxon>
        <taxon>Craniata</taxon>
        <taxon>Vertebrata</taxon>
        <taxon>Euteleostomi</taxon>
        <taxon>Amphibia</taxon>
        <taxon>Batrachia</taxon>
        <taxon>Anura</taxon>
        <taxon>Neobatrachia</taxon>
        <taxon>Ranoidea</taxon>
        <taxon>Ranidae</taxon>
        <taxon>Staurois</taxon>
    </lineage>
</organism>
<dbReference type="EMBL" id="CATNWA010019174">
    <property type="protein sequence ID" value="CAI9611736.1"/>
    <property type="molecule type" value="Genomic_DNA"/>
</dbReference>
<protein>
    <recommendedName>
        <fullName evidence="7">Sulfhydryl oxidase</fullName>
        <ecNumber evidence="7">1.8.3.2</ecNumber>
    </recommendedName>
</protein>
<evidence type="ECO:0000256" key="3">
    <source>
        <dbReference type="ARBA" id="ARBA00022729"/>
    </source>
</evidence>
<comment type="catalytic activity">
    <reaction evidence="7">
        <text>2 R'C(R)SH + O2 = R'C(R)S-S(R)CR' + H2O2</text>
        <dbReference type="Rhea" id="RHEA:17357"/>
        <dbReference type="ChEBI" id="CHEBI:15379"/>
        <dbReference type="ChEBI" id="CHEBI:16240"/>
        <dbReference type="ChEBI" id="CHEBI:16520"/>
        <dbReference type="ChEBI" id="CHEBI:17412"/>
        <dbReference type="EC" id="1.8.3.2"/>
    </reaction>
</comment>
<accession>A0ABN9GSW3</accession>
<evidence type="ECO:0000256" key="8">
    <source>
        <dbReference type="SAM" id="MobiDB-lite"/>
    </source>
</evidence>
<dbReference type="InterPro" id="IPR017905">
    <property type="entry name" value="ERV/ALR_sulphydryl_oxidase"/>
</dbReference>
<proteinExistence type="predicted"/>
<keyword evidence="6" id="KW-1015">Disulfide bond</keyword>
<evidence type="ECO:0000256" key="2">
    <source>
        <dbReference type="ARBA" id="ARBA00022630"/>
    </source>
</evidence>
<keyword evidence="3" id="KW-0732">Signal</keyword>
<name>A0ABN9GSW3_9NEOB</name>
<dbReference type="Proteomes" id="UP001162483">
    <property type="component" value="Unassembled WGS sequence"/>
</dbReference>
<sequence>MRAYVRYFFGCRECATEFEKMASESMNFIRDHDDAIRWLWASHNRVNKRLAGNKQEDPEFPKTQWPSKDLCPKCRKKLLTKEIWDGPNVLSFMKQRFSKSNISFEYLEDEKELLKKLREPTSTTREKRETKDLKEQDIPSRNDNIVPPAKAEDEGNADSLQTTKAKQILRHRPTIIKMKTNTALQRDGEEKILDLDAYENHYFQVRTLQDSDSKLHKRAIHPKTLLDPSDAEFNEEAVRERLLKRGIDTKYLLGVMVKEGDSNWKGQWVKMLEVGFSRLDISLCIILYFLTSMGLLAMYLYLNIRSRFFRQRCRYPQP</sequence>
<dbReference type="SUPFAM" id="SSF69000">
    <property type="entry name" value="FAD-dependent thiol oxidase"/>
    <property type="match status" value="1"/>
</dbReference>
<feature type="region of interest" description="Disordered" evidence="8">
    <location>
        <begin position="118"/>
        <end position="160"/>
    </location>
</feature>
<gene>
    <name evidence="10" type="ORF">SPARVUS_LOCUS14599518</name>
</gene>
<comment type="caution">
    <text evidence="10">The sequence shown here is derived from an EMBL/GenBank/DDBJ whole genome shotgun (WGS) entry which is preliminary data.</text>
</comment>
<keyword evidence="11" id="KW-1185">Reference proteome</keyword>
<dbReference type="InterPro" id="IPR039798">
    <property type="entry name" value="Sulfhydryl_oxidase"/>
</dbReference>
<evidence type="ECO:0000313" key="10">
    <source>
        <dbReference type="EMBL" id="CAI9611736.1"/>
    </source>
</evidence>
<dbReference type="PANTHER" id="PTHR22897">
    <property type="entry name" value="QUIESCIN Q6-RELATED SULFHYDRYL OXIDASE"/>
    <property type="match status" value="1"/>
</dbReference>
<evidence type="ECO:0000313" key="11">
    <source>
        <dbReference type="Proteomes" id="UP001162483"/>
    </source>
</evidence>
<keyword evidence="2 7" id="KW-0285">Flavoprotein</keyword>